<dbReference type="EnsemblPlants" id="KQL02226">
    <property type="protein sequence ID" value="KQL02226"/>
    <property type="gene ID" value="SETIT_016045mg"/>
</dbReference>
<evidence type="ECO:0000313" key="2">
    <source>
        <dbReference type="Proteomes" id="UP000004995"/>
    </source>
</evidence>
<dbReference type="AlphaFoldDB" id="K3YP53"/>
<reference evidence="1" key="2">
    <citation type="submission" date="2018-08" db="UniProtKB">
        <authorList>
            <consortium name="EnsemblPlants"/>
        </authorList>
    </citation>
    <scope>IDENTIFICATION</scope>
    <source>
        <strain evidence="1">Yugu1</strain>
    </source>
</reference>
<evidence type="ECO:0000313" key="1">
    <source>
        <dbReference type="EnsemblPlants" id="KQL02226"/>
    </source>
</evidence>
<dbReference type="InParanoid" id="K3YP53"/>
<dbReference type="HOGENOM" id="CLU_2363665_0_0_1"/>
<name>K3YP53_SETIT</name>
<dbReference type="Proteomes" id="UP000004995">
    <property type="component" value="Unassembled WGS sequence"/>
</dbReference>
<dbReference type="EMBL" id="AGNK02003945">
    <property type="status" value="NOT_ANNOTATED_CDS"/>
    <property type="molecule type" value="Genomic_DNA"/>
</dbReference>
<sequence>MIKITPGKKKKKRLLNSLVNSKQKSRVHVTILNNKCCYVRCTGIAMSSAFNYVHLAAGDKFLEVVYGTCQRGPPYHKSTISESSSHNYICVPLANL</sequence>
<dbReference type="ExpressionAtlas" id="K3YP53">
    <property type="expression patterns" value="baseline"/>
</dbReference>
<proteinExistence type="predicted"/>
<accession>K3YP53</accession>
<protein>
    <submittedName>
        <fullName evidence="1">Uncharacterized protein</fullName>
    </submittedName>
</protein>
<organism evidence="1 2">
    <name type="scientific">Setaria italica</name>
    <name type="common">Foxtail millet</name>
    <name type="synonym">Panicum italicum</name>
    <dbReference type="NCBI Taxonomy" id="4555"/>
    <lineage>
        <taxon>Eukaryota</taxon>
        <taxon>Viridiplantae</taxon>
        <taxon>Streptophyta</taxon>
        <taxon>Embryophyta</taxon>
        <taxon>Tracheophyta</taxon>
        <taxon>Spermatophyta</taxon>
        <taxon>Magnoliopsida</taxon>
        <taxon>Liliopsida</taxon>
        <taxon>Poales</taxon>
        <taxon>Poaceae</taxon>
        <taxon>PACMAD clade</taxon>
        <taxon>Panicoideae</taxon>
        <taxon>Panicodae</taxon>
        <taxon>Paniceae</taxon>
        <taxon>Cenchrinae</taxon>
        <taxon>Setaria</taxon>
    </lineage>
</organism>
<reference evidence="2" key="1">
    <citation type="journal article" date="2012" name="Nat. Biotechnol.">
        <title>Reference genome sequence of the model plant Setaria.</title>
        <authorList>
            <person name="Bennetzen J.L."/>
            <person name="Schmutz J."/>
            <person name="Wang H."/>
            <person name="Percifield R."/>
            <person name="Hawkins J."/>
            <person name="Pontaroli A.C."/>
            <person name="Estep M."/>
            <person name="Feng L."/>
            <person name="Vaughn J.N."/>
            <person name="Grimwood J."/>
            <person name="Jenkins J."/>
            <person name="Barry K."/>
            <person name="Lindquist E."/>
            <person name="Hellsten U."/>
            <person name="Deshpande S."/>
            <person name="Wang X."/>
            <person name="Wu X."/>
            <person name="Mitros T."/>
            <person name="Triplett J."/>
            <person name="Yang X."/>
            <person name="Ye C.Y."/>
            <person name="Mauro-Herrera M."/>
            <person name="Wang L."/>
            <person name="Li P."/>
            <person name="Sharma M."/>
            <person name="Sharma R."/>
            <person name="Ronald P.C."/>
            <person name="Panaud O."/>
            <person name="Kellogg E.A."/>
            <person name="Brutnell T.P."/>
            <person name="Doust A.N."/>
            <person name="Tuskan G.A."/>
            <person name="Rokhsar D."/>
            <person name="Devos K.M."/>
        </authorList>
    </citation>
    <scope>NUCLEOTIDE SEQUENCE [LARGE SCALE GENOMIC DNA]</scope>
    <source>
        <strain evidence="2">cv. Yugu1</strain>
    </source>
</reference>
<keyword evidence="2" id="KW-1185">Reference proteome</keyword>
<dbReference type="Gramene" id="KQL02226">
    <property type="protein sequence ID" value="KQL02226"/>
    <property type="gene ID" value="SETIT_016045mg"/>
</dbReference>